<dbReference type="InterPro" id="IPR001810">
    <property type="entry name" value="F-box_dom"/>
</dbReference>
<dbReference type="InterPro" id="IPR013187">
    <property type="entry name" value="F-box-assoc_dom_typ3"/>
</dbReference>
<dbReference type="PANTHER" id="PTHR31111:SF136">
    <property type="entry name" value="F-BOX ASSOCIATED DOMAIN-CONTAINING PROTEIN"/>
    <property type="match status" value="1"/>
</dbReference>
<evidence type="ECO:0000259" key="1">
    <source>
        <dbReference type="PROSITE" id="PS50181"/>
    </source>
</evidence>
<protein>
    <recommendedName>
        <fullName evidence="1">F-box domain-containing protein</fullName>
    </recommendedName>
</protein>
<dbReference type="Proteomes" id="UP001187471">
    <property type="component" value="Unassembled WGS sequence"/>
</dbReference>
<proteinExistence type="predicted"/>
<dbReference type="SUPFAM" id="SSF81383">
    <property type="entry name" value="F-box domain"/>
    <property type="match status" value="1"/>
</dbReference>
<comment type="caution">
    <text evidence="2">The sequence shown here is derived from an EMBL/GenBank/DDBJ whole genome shotgun (WGS) entry which is preliminary data.</text>
</comment>
<evidence type="ECO:0000313" key="2">
    <source>
        <dbReference type="EMBL" id="KAK2990837.1"/>
    </source>
</evidence>
<keyword evidence="3" id="KW-1185">Reference proteome</keyword>
<accession>A0AA88RRH2</accession>
<dbReference type="Gene3D" id="1.20.1280.50">
    <property type="match status" value="1"/>
</dbReference>
<evidence type="ECO:0000313" key="3">
    <source>
        <dbReference type="Proteomes" id="UP001187471"/>
    </source>
</evidence>
<dbReference type="EMBL" id="JAVXUO010000611">
    <property type="protein sequence ID" value="KAK2990837.1"/>
    <property type="molecule type" value="Genomic_DNA"/>
</dbReference>
<dbReference type="Pfam" id="PF00646">
    <property type="entry name" value="F-box"/>
    <property type="match status" value="1"/>
</dbReference>
<reference evidence="2" key="1">
    <citation type="submission" date="2022-12" db="EMBL/GenBank/DDBJ databases">
        <title>Draft genome assemblies for two species of Escallonia (Escalloniales).</title>
        <authorList>
            <person name="Chanderbali A."/>
            <person name="Dervinis C."/>
            <person name="Anghel I."/>
            <person name="Soltis D."/>
            <person name="Soltis P."/>
            <person name="Zapata F."/>
        </authorList>
    </citation>
    <scope>NUCLEOTIDE SEQUENCE</scope>
    <source>
        <strain evidence="2">UCBG92.1500</strain>
        <tissue evidence="2">Leaf</tissue>
    </source>
</reference>
<dbReference type="InterPro" id="IPR036047">
    <property type="entry name" value="F-box-like_dom_sf"/>
</dbReference>
<feature type="domain" description="F-box" evidence="1">
    <location>
        <begin position="3"/>
        <end position="49"/>
    </location>
</feature>
<dbReference type="InterPro" id="IPR017451">
    <property type="entry name" value="F-box-assoc_interact_dom"/>
</dbReference>
<dbReference type="CDD" id="cd22157">
    <property type="entry name" value="F-box_AtFBW1-like"/>
    <property type="match status" value="1"/>
</dbReference>
<gene>
    <name evidence="2" type="ORF">RJ640_002452</name>
</gene>
<name>A0AA88RRH2_9ASTE</name>
<dbReference type="Pfam" id="PF08268">
    <property type="entry name" value="FBA_3"/>
    <property type="match status" value="1"/>
</dbReference>
<dbReference type="PROSITE" id="PS50181">
    <property type="entry name" value="FBOX"/>
    <property type="match status" value="1"/>
</dbReference>
<sequence>MAAMVKGHLPTDLIWHILSRFPFKTLFRFKCVSKSWHDLISDKYFMSSRQGKHLQVFSKASFQKDTKKYVLQLSTYASDDGPLHDECKFEVDESGQMLSSYGGSLLCYVTGHSVSICNPSTHQMFTLPKGSHCEDGYYNGMVGFAYLPLEDEYKIVRLFYKHWNTKNRLNDFEIGCEILTLRDDVSCSSWRVVQDEYCPDLVGGYYPVTVNGAVHWLVYFECLEYFDELDEDEVIVSFDFKDEKFKMVLAPHDGLRFGICSLALAELKGFLVLASKSPQSEIEFWVLKDYDNHLWVKEYKIDASGMERFDPDFFAVLPIDVQDGEILTVTDLERLDYYNIETKRNFDLHGMHLLKFLAKISTKYEQLYIKGADIPVAITGFNQRLKRSKLIPMATPVGLEMANTKA</sequence>
<dbReference type="NCBIfam" id="TIGR01640">
    <property type="entry name" value="F_box_assoc_1"/>
    <property type="match status" value="1"/>
</dbReference>
<dbReference type="PANTHER" id="PTHR31111">
    <property type="entry name" value="BNAA05G37150D PROTEIN-RELATED"/>
    <property type="match status" value="1"/>
</dbReference>
<dbReference type="SMART" id="SM00256">
    <property type="entry name" value="FBOX"/>
    <property type="match status" value="1"/>
</dbReference>
<organism evidence="2 3">
    <name type="scientific">Escallonia rubra</name>
    <dbReference type="NCBI Taxonomy" id="112253"/>
    <lineage>
        <taxon>Eukaryota</taxon>
        <taxon>Viridiplantae</taxon>
        <taxon>Streptophyta</taxon>
        <taxon>Embryophyta</taxon>
        <taxon>Tracheophyta</taxon>
        <taxon>Spermatophyta</taxon>
        <taxon>Magnoliopsida</taxon>
        <taxon>eudicotyledons</taxon>
        <taxon>Gunneridae</taxon>
        <taxon>Pentapetalae</taxon>
        <taxon>asterids</taxon>
        <taxon>campanulids</taxon>
        <taxon>Escalloniales</taxon>
        <taxon>Escalloniaceae</taxon>
        <taxon>Escallonia</taxon>
    </lineage>
</organism>
<dbReference type="AlphaFoldDB" id="A0AA88RRH2"/>